<protein>
    <submittedName>
        <fullName evidence="1">Uncharacterized protein</fullName>
    </submittedName>
</protein>
<comment type="caution">
    <text evidence="1">The sequence shown here is derived from an EMBL/GenBank/DDBJ whole genome shotgun (WGS) entry which is preliminary data.</text>
</comment>
<reference evidence="1" key="1">
    <citation type="submission" date="2020-10" db="EMBL/GenBank/DDBJ databases">
        <authorList>
            <person name="Gilroy R."/>
        </authorList>
    </citation>
    <scope>NUCLEOTIDE SEQUENCE</scope>
    <source>
        <strain evidence="1">CHK189-12415</strain>
    </source>
</reference>
<sequence length="108" mass="12271">MENLGFSPVLRQSSQLFPGFPGFPVCGFRPLVLPVLLLDKNWKCERGKMAYFRSVDAGGRTFIPREKFSTELRKTFRRGTAVFPPSGVKFSVQEKWISFLGDSGDFIF</sequence>
<proteinExistence type="predicted"/>
<dbReference type="Proteomes" id="UP000824241">
    <property type="component" value="Unassembled WGS sequence"/>
</dbReference>
<dbReference type="EMBL" id="DVHA01000109">
    <property type="protein sequence ID" value="HIR60593.1"/>
    <property type="molecule type" value="Genomic_DNA"/>
</dbReference>
<gene>
    <name evidence="1" type="ORF">IAB37_03350</name>
</gene>
<name>A0A9D1J4M2_9FIRM</name>
<organism evidence="1 2">
    <name type="scientific">Candidatus Faecivivens stercoravium</name>
    <dbReference type="NCBI Taxonomy" id="2840803"/>
    <lineage>
        <taxon>Bacteria</taxon>
        <taxon>Bacillati</taxon>
        <taxon>Bacillota</taxon>
        <taxon>Clostridia</taxon>
        <taxon>Eubacteriales</taxon>
        <taxon>Oscillospiraceae</taxon>
        <taxon>Oscillospiraceae incertae sedis</taxon>
        <taxon>Candidatus Faecivivens</taxon>
    </lineage>
</organism>
<dbReference type="AlphaFoldDB" id="A0A9D1J4M2"/>
<accession>A0A9D1J4M2</accession>
<evidence type="ECO:0000313" key="1">
    <source>
        <dbReference type="EMBL" id="HIR60593.1"/>
    </source>
</evidence>
<evidence type="ECO:0000313" key="2">
    <source>
        <dbReference type="Proteomes" id="UP000824241"/>
    </source>
</evidence>
<reference evidence="1" key="2">
    <citation type="journal article" date="2021" name="PeerJ">
        <title>Extensive microbial diversity within the chicken gut microbiome revealed by metagenomics and culture.</title>
        <authorList>
            <person name="Gilroy R."/>
            <person name="Ravi A."/>
            <person name="Getino M."/>
            <person name="Pursley I."/>
            <person name="Horton D.L."/>
            <person name="Alikhan N.F."/>
            <person name="Baker D."/>
            <person name="Gharbi K."/>
            <person name="Hall N."/>
            <person name="Watson M."/>
            <person name="Adriaenssens E.M."/>
            <person name="Foster-Nyarko E."/>
            <person name="Jarju S."/>
            <person name="Secka A."/>
            <person name="Antonio M."/>
            <person name="Oren A."/>
            <person name="Chaudhuri R.R."/>
            <person name="La Ragione R."/>
            <person name="Hildebrand F."/>
            <person name="Pallen M.J."/>
        </authorList>
    </citation>
    <scope>NUCLEOTIDE SEQUENCE</scope>
    <source>
        <strain evidence="1">CHK189-12415</strain>
    </source>
</reference>